<keyword evidence="2" id="KW-1185">Reference proteome</keyword>
<dbReference type="Proteomes" id="UP000182958">
    <property type="component" value="Unassembled WGS sequence"/>
</dbReference>
<protein>
    <submittedName>
        <fullName evidence="1">Uncharacterized protein</fullName>
    </submittedName>
</protein>
<name>A0A1K1LUJ5_SELRU</name>
<proteinExistence type="predicted"/>
<dbReference type="AlphaFoldDB" id="A0A1K1LUJ5"/>
<evidence type="ECO:0000313" key="1">
    <source>
        <dbReference type="EMBL" id="SFW14597.1"/>
    </source>
</evidence>
<dbReference type="EMBL" id="FPJA01000004">
    <property type="protein sequence ID" value="SFW14597.1"/>
    <property type="molecule type" value="Genomic_DNA"/>
</dbReference>
<sequence>MQYYVVKEKLQFLLDCDVFFNNNYSVTKLDDYIWEKCPINNHIILNEFEKADAFPTRNISLIAELCRAFSCTSRDFALVKFEEADVSTEIKEFEKQLSAPLDYDITHFRERSR</sequence>
<accession>A0A1K1LUJ5</accession>
<evidence type="ECO:0000313" key="2">
    <source>
        <dbReference type="Proteomes" id="UP000182958"/>
    </source>
</evidence>
<reference evidence="2" key="1">
    <citation type="submission" date="2016-11" db="EMBL/GenBank/DDBJ databases">
        <authorList>
            <person name="Varghese N."/>
            <person name="Submissions S."/>
        </authorList>
    </citation>
    <scope>NUCLEOTIDE SEQUENCE [LARGE SCALE GENOMIC DNA]</scope>
    <source>
        <strain evidence="2">C3</strain>
    </source>
</reference>
<gene>
    <name evidence="1" type="ORF">SAMN02910323_0356</name>
</gene>
<organism evidence="1 2">
    <name type="scientific">Selenomonas ruminantium</name>
    <dbReference type="NCBI Taxonomy" id="971"/>
    <lineage>
        <taxon>Bacteria</taxon>
        <taxon>Bacillati</taxon>
        <taxon>Bacillota</taxon>
        <taxon>Negativicutes</taxon>
        <taxon>Selenomonadales</taxon>
        <taxon>Selenomonadaceae</taxon>
        <taxon>Selenomonas</taxon>
    </lineage>
</organism>